<dbReference type="PROSITE" id="PS51502">
    <property type="entry name" value="S_R_A_B_BARREL"/>
    <property type="match status" value="1"/>
</dbReference>
<protein>
    <recommendedName>
        <fullName evidence="2">Stress-response A/B barrel domain-containing protein</fullName>
    </recommendedName>
</protein>
<dbReference type="PANTHER" id="PTHR33178">
    <property type="match status" value="1"/>
</dbReference>
<dbReference type="Proteomes" id="UP000258309">
    <property type="component" value="Unassembled WGS sequence"/>
</dbReference>
<gene>
    <name evidence="3" type="ORF">B7463_g794</name>
</gene>
<comment type="subunit">
    <text evidence="1">Homodimer.</text>
</comment>
<feature type="non-terminal residue" evidence="3">
    <location>
        <position position="111"/>
    </location>
</feature>
<evidence type="ECO:0000256" key="1">
    <source>
        <dbReference type="ARBA" id="ARBA00011738"/>
    </source>
</evidence>
<dbReference type="SUPFAM" id="SSF54909">
    <property type="entry name" value="Dimeric alpha+beta barrel"/>
    <property type="match status" value="1"/>
</dbReference>
<dbReference type="InterPro" id="IPR011008">
    <property type="entry name" value="Dimeric_a/b-barrel"/>
</dbReference>
<comment type="caution">
    <text evidence="3">The sequence shown here is derived from an EMBL/GenBank/DDBJ whole genome shotgun (WGS) entry which is preliminary data.</text>
</comment>
<proteinExistence type="predicted"/>
<dbReference type="InterPro" id="IPR013097">
    <property type="entry name" value="Dabb"/>
</dbReference>
<dbReference type="Gene3D" id="3.30.70.100">
    <property type="match status" value="1"/>
</dbReference>
<dbReference type="PANTHER" id="PTHR33178:SF10">
    <property type="entry name" value="STRESS-RESPONSE A_B BARREL DOMAIN-CONTAINING PROTEIN"/>
    <property type="match status" value="1"/>
</dbReference>
<reference evidence="3 4" key="1">
    <citation type="submission" date="2018-05" db="EMBL/GenBank/DDBJ databases">
        <title>Draft genome sequence of Scytalidium lignicola DSM 105466, a ubiquitous saprotrophic fungus.</title>
        <authorList>
            <person name="Buettner E."/>
            <person name="Gebauer A.M."/>
            <person name="Hofrichter M."/>
            <person name="Liers C."/>
            <person name="Kellner H."/>
        </authorList>
    </citation>
    <scope>NUCLEOTIDE SEQUENCE [LARGE SCALE GENOMIC DNA]</scope>
    <source>
        <strain evidence="3 4">DSM 105466</strain>
    </source>
</reference>
<organism evidence="3 4">
    <name type="scientific">Scytalidium lignicola</name>
    <name type="common">Hyphomycete</name>
    <dbReference type="NCBI Taxonomy" id="5539"/>
    <lineage>
        <taxon>Eukaryota</taxon>
        <taxon>Fungi</taxon>
        <taxon>Dikarya</taxon>
        <taxon>Ascomycota</taxon>
        <taxon>Pezizomycotina</taxon>
        <taxon>Leotiomycetes</taxon>
        <taxon>Leotiomycetes incertae sedis</taxon>
        <taxon>Scytalidium</taxon>
    </lineage>
</organism>
<accession>A0A3E2HQ54</accession>
<keyword evidence="4" id="KW-1185">Reference proteome</keyword>
<dbReference type="InterPro" id="IPR044662">
    <property type="entry name" value="HS1/DABB1-like"/>
</dbReference>
<sequence>MEKIIHIVHFQFYDTATPEEIKGVCECFVGLKENCIHPTTQKPYILSTTGGKDNSPEGLQGIFTHSYILEFASKEDRDYYISHDPAHMAFGHSLTGIVQKVMVMDFVPGVY</sequence>
<dbReference type="EMBL" id="NCSJ02000007">
    <property type="protein sequence ID" value="RFU35505.1"/>
    <property type="molecule type" value="Genomic_DNA"/>
</dbReference>
<dbReference type="AlphaFoldDB" id="A0A3E2HQ54"/>
<dbReference type="SMART" id="SM00886">
    <property type="entry name" value="Dabb"/>
    <property type="match status" value="1"/>
</dbReference>
<evidence type="ECO:0000259" key="2">
    <source>
        <dbReference type="PROSITE" id="PS51502"/>
    </source>
</evidence>
<evidence type="ECO:0000313" key="4">
    <source>
        <dbReference type="Proteomes" id="UP000258309"/>
    </source>
</evidence>
<dbReference type="OrthoDB" id="1601230at2759"/>
<feature type="domain" description="Stress-response A/B barrel" evidence="2">
    <location>
        <begin position="4"/>
        <end position="106"/>
    </location>
</feature>
<name>A0A3E2HQ54_SCYLI</name>
<dbReference type="OMA" id="QMAGRNI"/>
<dbReference type="STRING" id="5539.A0A3E2HQ54"/>
<feature type="non-terminal residue" evidence="3">
    <location>
        <position position="1"/>
    </location>
</feature>
<dbReference type="Pfam" id="PF07876">
    <property type="entry name" value="Dabb"/>
    <property type="match status" value="1"/>
</dbReference>
<evidence type="ECO:0000313" key="3">
    <source>
        <dbReference type="EMBL" id="RFU35505.1"/>
    </source>
</evidence>